<dbReference type="Pfam" id="PF02838">
    <property type="entry name" value="Glyco_hydro_20b"/>
    <property type="match status" value="1"/>
</dbReference>
<dbReference type="PANTHER" id="PTHR22600">
    <property type="entry name" value="BETA-HEXOSAMINIDASE"/>
    <property type="match status" value="1"/>
</dbReference>
<dbReference type="PRINTS" id="PR00738">
    <property type="entry name" value="GLHYDRLASE20"/>
</dbReference>
<evidence type="ECO:0000259" key="6">
    <source>
        <dbReference type="Pfam" id="PF00728"/>
    </source>
</evidence>
<proteinExistence type="inferred from homology"/>
<evidence type="ECO:0000256" key="5">
    <source>
        <dbReference type="ARBA" id="ARBA00023295"/>
    </source>
</evidence>
<dbReference type="InterPro" id="IPR015883">
    <property type="entry name" value="Glyco_hydro_20_cat"/>
</dbReference>
<dbReference type="PANTHER" id="PTHR22600:SF57">
    <property type="entry name" value="BETA-N-ACETYLHEXOSAMINIDASE"/>
    <property type="match status" value="1"/>
</dbReference>
<dbReference type="Proteomes" id="UP000721861">
    <property type="component" value="Unassembled WGS sequence"/>
</dbReference>
<dbReference type="InterPro" id="IPR029018">
    <property type="entry name" value="Hex-like_dom2"/>
</dbReference>
<evidence type="ECO:0000256" key="1">
    <source>
        <dbReference type="ARBA" id="ARBA00001231"/>
    </source>
</evidence>
<evidence type="ECO:0000313" key="9">
    <source>
        <dbReference type="Proteomes" id="UP000721861"/>
    </source>
</evidence>
<reference evidence="8 9" key="1">
    <citation type="journal article" date="2014" name="Int. J. Syst. Evol. Microbiol.">
        <title>Carboxylicivirga gen. nov. in the family Marinilabiliaceae with two novel species, Carboxylicivirga mesophila sp. nov. and Carboxylicivirga taeanensis sp. nov., and reclassification of Cytophaga fermentans as Saccharicrinis fermentans gen. nov., comb. nov.</title>
        <authorList>
            <person name="Yang S.H."/>
            <person name="Seo H.S."/>
            <person name="Woo J.H."/>
            <person name="Oh H.M."/>
            <person name="Jang H."/>
            <person name="Lee J.H."/>
            <person name="Kim S.J."/>
            <person name="Kwon K.K."/>
        </authorList>
    </citation>
    <scope>NUCLEOTIDE SEQUENCE [LARGE SCALE GENOMIC DNA]</scope>
    <source>
        <strain evidence="8 9">JCM 18290</strain>
    </source>
</reference>
<comment type="catalytic activity">
    <reaction evidence="1">
        <text>Hydrolysis of terminal non-reducing N-acetyl-D-hexosamine residues in N-acetyl-beta-D-hexosaminides.</text>
        <dbReference type="EC" id="3.2.1.52"/>
    </reaction>
</comment>
<evidence type="ECO:0000256" key="3">
    <source>
        <dbReference type="ARBA" id="ARBA00012663"/>
    </source>
</evidence>
<comment type="similarity">
    <text evidence="2">Belongs to the glycosyl hydrolase 20 family.</text>
</comment>
<keyword evidence="5" id="KW-0326">Glycosidase</keyword>
<dbReference type="InterPro" id="IPR017853">
    <property type="entry name" value="GH"/>
</dbReference>
<feature type="domain" description="Beta-hexosaminidase bacterial type N-terminal" evidence="7">
    <location>
        <begin position="24"/>
        <end position="142"/>
    </location>
</feature>
<dbReference type="EMBL" id="JAGUCN010000005">
    <property type="protein sequence ID" value="MBS2210980.1"/>
    <property type="molecule type" value="Genomic_DNA"/>
</dbReference>
<protein>
    <recommendedName>
        <fullName evidence="3">beta-N-acetylhexosaminidase</fullName>
        <ecNumber evidence="3">3.2.1.52</ecNumber>
    </recommendedName>
</protein>
<dbReference type="SUPFAM" id="SSF55545">
    <property type="entry name" value="beta-N-acetylhexosaminidase-like domain"/>
    <property type="match status" value="1"/>
</dbReference>
<dbReference type="RefSeq" id="WP_212226802.1">
    <property type="nucleotide sequence ID" value="NZ_JAGUCN010000005.1"/>
</dbReference>
<evidence type="ECO:0000256" key="2">
    <source>
        <dbReference type="ARBA" id="ARBA00006285"/>
    </source>
</evidence>
<dbReference type="EC" id="3.2.1.52" evidence="3"/>
<gene>
    <name evidence="8" type="ORF">KEM09_06190</name>
</gene>
<dbReference type="Pfam" id="PF00728">
    <property type="entry name" value="Glyco_hydro_20"/>
    <property type="match status" value="1"/>
</dbReference>
<dbReference type="Gene3D" id="3.20.20.80">
    <property type="entry name" value="Glycosidases"/>
    <property type="match status" value="1"/>
</dbReference>
<evidence type="ECO:0000259" key="7">
    <source>
        <dbReference type="Pfam" id="PF02838"/>
    </source>
</evidence>
<organism evidence="8 9">
    <name type="scientific">Carboxylicivirga mesophila</name>
    <dbReference type="NCBI Taxonomy" id="1166478"/>
    <lineage>
        <taxon>Bacteria</taxon>
        <taxon>Pseudomonadati</taxon>
        <taxon>Bacteroidota</taxon>
        <taxon>Bacteroidia</taxon>
        <taxon>Marinilabiliales</taxon>
        <taxon>Marinilabiliaceae</taxon>
        <taxon>Carboxylicivirga</taxon>
    </lineage>
</organism>
<name>A0ABS5K7N1_9BACT</name>
<keyword evidence="9" id="KW-1185">Reference proteome</keyword>
<dbReference type="SUPFAM" id="SSF51445">
    <property type="entry name" value="(Trans)glycosidases"/>
    <property type="match status" value="1"/>
</dbReference>
<comment type="caution">
    <text evidence="8">The sequence shown here is derived from an EMBL/GenBank/DDBJ whole genome shotgun (WGS) entry which is preliminary data.</text>
</comment>
<accession>A0ABS5K7N1</accession>
<sequence>MKRALLFTLICFVLHLVYAQYERPALLPFPQKVEWKDGFVNLTSATLSVSDSLMKMVHQQFNELGCTIAQKSDMHLEIKMGEALKDVPLNQDEAYYLTINATNISIQAVTKTGVYRALQTLNQLVVKQGGELIAPNCHIVDWPAFKIRGFMHDVGRSYIPVEELKKQIALLSQFKINVFHWHLTEDIAWRLESKVFPQLNNSSNFERQAGKYYTFEEAKDLVKFCQEHHVLLIPEIDMPGHSVAFTRALGHDMQSPEGMKLLKQLMDEVCVVFADVPYLHIGTDEVKFTNPDFVPEMVAYIRDKGKKVISWNPGWHYQAGEIDMIQMWSSRGQLHQGIPAIDSRLHYINHFDTFADNIALYHSNVAGVSECSADVAGSIVAIWNDRFVDETKQVIAQNGFYPAMLALAESTWQGGRDKYFYEQGTLLGAVNSEEFNAFKDFEERMLHFKKNVFNEEPFAYVKQTNVKWRITDAFPNKGNLSLAFPPEEKLQKSYVYRDNVYSTHEATGAGIYLRHVWGTLIPGFYANPQPNHTAYAYTWVYSPIQQEAGIYVRFQNYGRSEKDLPPPQGKWDYKESRIWLNDKHIQPPVWENTHAVKSNEISLRNENWEGRPPIQVQLNKGWNKLLLKLPIGEFTSPEVRLVKWMFNAVLVTTDGHQALDNIVYSPDKDFKTVEYER</sequence>
<dbReference type="InterPro" id="IPR015882">
    <property type="entry name" value="HEX_bac_N"/>
</dbReference>
<keyword evidence="4" id="KW-0378">Hydrolase</keyword>
<dbReference type="Gene3D" id="3.30.379.10">
    <property type="entry name" value="Chitobiase/beta-hexosaminidase domain 2-like"/>
    <property type="match status" value="1"/>
</dbReference>
<feature type="domain" description="Glycoside hydrolase family 20 catalytic" evidence="6">
    <location>
        <begin position="145"/>
        <end position="249"/>
    </location>
</feature>
<dbReference type="InterPro" id="IPR025705">
    <property type="entry name" value="Beta_hexosaminidase_sua/sub"/>
</dbReference>
<evidence type="ECO:0000313" key="8">
    <source>
        <dbReference type="EMBL" id="MBS2210980.1"/>
    </source>
</evidence>
<evidence type="ECO:0000256" key="4">
    <source>
        <dbReference type="ARBA" id="ARBA00022801"/>
    </source>
</evidence>